<feature type="domain" description="DUF4123" evidence="2">
    <location>
        <begin position="108"/>
        <end position="227"/>
    </location>
</feature>
<accession>A0A515EPX0</accession>
<organism evidence="3 4">
    <name type="scientific">Rhodoferax aquaticus</name>
    <dbReference type="NCBI Taxonomy" id="2527691"/>
    <lineage>
        <taxon>Bacteria</taxon>
        <taxon>Pseudomonadati</taxon>
        <taxon>Pseudomonadota</taxon>
        <taxon>Betaproteobacteria</taxon>
        <taxon>Burkholderiales</taxon>
        <taxon>Comamonadaceae</taxon>
        <taxon>Rhodoferax</taxon>
    </lineage>
</organism>
<keyword evidence="4" id="KW-1185">Reference proteome</keyword>
<proteinExistence type="predicted"/>
<gene>
    <name evidence="3" type="ORF">EXZ61_11200</name>
</gene>
<dbReference type="KEGG" id="rhg:EXZ61_11200"/>
<dbReference type="AlphaFoldDB" id="A0A515EPX0"/>
<dbReference type="InterPro" id="IPR025391">
    <property type="entry name" value="DUF4123"/>
</dbReference>
<name>A0A515EPX0_9BURK</name>
<feature type="region of interest" description="Disordered" evidence="1">
    <location>
        <begin position="1"/>
        <end position="22"/>
    </location>
</feature>
<dbReference type="Pfam" id="PF13503">
    <property type="entry name" value="DUF4123"/>
    <property type="match status" value="1"/>
</dbReference>
<feature type="compositionally biased region" description="Basic residues" evidence="1">
    <location>
        <begin position="1"/>
        <end position="13"/>
    </location>
</feature>
<reference evidence="4" key="2">
    <citation type="journal article" date="2020" name="Int. J. Syst. Evol. Microbiol.">
        <title>Genomic insights into a novel species Rhodoferax aquaticus sp. nov., isolated from freshwater.</title>
        <authorList>
            <person name="Li T."/>
            <person name="Zhuo Y."/>
            <person name="Jin C.Z."/>
            <person name="Wu X."/>
            <person name="Ko S.R."/>
            <person name="Jin F.J."/>
            <person name="Ahn C.Y."/>
            <person name="Oh H.M."/>
            <person name="Lee H.G."/>
            <person name="Jin L."/>
        </authorList>
    </citation>
    <scope>NUCLEOTIDE SEQUENCE [LARGE SCALE GENOMIC DNA]</scope>
    <source>
        <strain evidence="4">Gr-4</strain>
    </source>
</reference>
<dbReference type="EMBL" id="CP036282">
    <property type="protein sequence ID" value="QDL54689.1"/>
    <property type="molecule type" value="Genomic_DNA"/>
</dbReference>
<reference evidence="4" key="1">
    <citation type="submission" date="2019-02" db="EMBL/GenBank/DDBJ databases">
        <title>Complete genome sequence of Rhodoferax sp. Gr-4.</title>
        <authorList>
            <person name="Jin L."/>
        </authorList>
    </citation>
    <scope>NUCLEOTIDE SEQUENCE [LARGE SCALE GENOMIC DNA]</scope>
    <source>
        <strain evidence="4">Gr-4</strain>
    </source>
</reference>
<protein>
    <submittedName>
        <fullName evidence="3">DUF4123 domain-containing protein</fullName>
    </submittedName>
</protein>
<evidence type="ECO:0000259" key="2">
    <source>
        <dbReference type="Pfam" id="PF13503"/>
    </source>
</evidence>
<dbReference type="Proteomes" id="UP000317365">
    <property type="component" value="Chromosome"/>
</dbReference>
<evidence type="ECO:0000313" key="4">
    <source>
        <dbReference type="Proteomes" id="UP000317365"/>
    </source>
</evidence>
<evidence type="ECO:0000256" key="1">
    <source>
        <dbReference type="SAM" id="MobiDB-lite"/>
    </source>
</evidence>
<sequence>MAKRRHDRRHQRQPGRACGAARRGGCGECAAAPAAVPLWGLQRVRVGRSQVGQRLSPCESLSKPQHHHLTHQKTVMYRITDPHTPDLGDRIRQAVEACLAQYPDSSAYALIDPTLVADWGALLWQAAQDQPDQVQSVYQDTPLAELEACSLFLARVARKDLEQLLERGQAGPVLSFVQTTLSLEQLRQHLACFARARTPDGKWLLARWGCTVVAPVLVKALTPAQKSRFLGGFAAWYLINRKGQLDIVNGSMDAPSAAADLETEGMLEYGYAVDDDALALVADASEADVLLHALGTQQPHALGDRPASMLHSMARQVLARMREAGIPEGVARLELLARALQQPSAQASRALIQGHP</sequence>
<evidence type="ECO:0000313" key="3">
    <source>
        <dbReference type="EMBL" id="QDL54689.1"/>
    </source>
</evidence>